<dbReference type="PANTHER" id="PTHR35841:SF1">
    <property type="entry name" value="PHOSPHONATES-BINDING PERIPLASMIC PROTEIN"/>
    <property type="match status" value="1"/>
</dbReference>
<evidence type="ECO:0000313" key="2">
    <source>
        <dbReference type="Proteomes" id="UP000501253"/>
    </source>
</evidence>
<reference evidence="1 2" key="1">
    <citation type="submission" date="2019-08" db="EMBL/GenBank/DDBJ databases">
        <title>Complete genome sequence of Thermosulfurimonas marina SU872T, an anaerobic thermophilic chemolithoautotrophic bacterium isolated from a shallow marine hydrothermal vent.</title>
        <authorList>
            <person name="Allioux M."/>
            <person name="Jebbar M."/>
            <person name="Slobodkina G."/>
            <person name="Slobodkin A."/>
            <person name="Moalic Y."/>
            <person name="Frolova A."/>
            <person name="Shao Z."/>
            <person name="Alain K."/>
        </authorList>
    </citation>
    <scope>NUCLEOTIDE SEQUENCE [LARGE SCALE GENOMIC DNA]</scope>
    <source>
        <strain evidence="1 2">SU872</strain>
    </source>
</reference>
<protein>
    <submittedName>
        <fullName evidence="1">PhnD/SsuA/transferrin family substrate-binding protein</fullName>
    </submittedName>
</protein>
<name>A0A6H1WTM7_9BACT</name>
<dbReference type="Pfam" id="PF12974">
    <property type="entry name" value="Phosphonate-bd"/>
    <property type="match status" value="1"/>
</dbReference>
<organism evidence="1 2">
    <name type="scientific">Thermosulfurimonas marina</name>
    <dbReference type="NCBI Taxonomy" id="2047767"/>
    <lineage>
        <taxon>Bacteria</taxon>
        <taxon>Pseudomonadati</taxon>
        <taxon>Thermodesulfobacteriota</taxon>
        <taxon>Thermodesulfobacteria</taxon>
        <taxon>Thermodesulfobacteriales</taxon>
        <taxon>Thermodesulfobacteriaceae</taxon>
        <taxon>Thermosulfurimonas</taxon>
    </lineage>
</organism>
<dbReference type="PANTHER" id="PTHR35841">
    <property type="entry name" value="PHOSPHONATES-BINDING PERIPLASMIC PROTEIN"/>
    <property type="match status" value="1"/>
</dbReference>
<dbReference type="Proteomes" id="UP000501253">
    <property type="component" value="Chromosome"/>
</dbReference>
<dbReference type="RefSeq" id="WP_168719889.1">
    <property type="nucleotide sequence ID" value="NZ_CP042909.1"/>
</dbReference>
<dbReference type="KEGG" id="tmai:FVE67_06895"/>
<proteinExistence type="predicted"/>
<dbReference type="Gene3D" id="3.40.190.10">
    <property type="entry name" value="Periplasmic binding protein-like II"/>
    <property type="match status" value="2"/>
</dbReference>
<sequence>MKFWTIWLVILLWAGGVQAREAYVFVVSPMTSPTITMETYYDLVNYLSRKLGRPVILKQRRTYEEVNRMLASGEADFGHVCTGAFLAGRKDFGLKLLAIPVIHGRYYYQAYIIVAKDSPYRRFEDLRGKTFVFTDPLSLTGRLYVLARLRTLGTSPEKLFRKVFYSHGHEKSIEIVAAGLVDGASVDSLVFEDLKVRGISYVNKVRILEKSPLLGIPPFVASPESPEEFRRKVLSLLLHMPEDPEGRVVLQKMGIERFLPPKHEIYRQTLEILKRCPF</sequence>
<dbReference type="EMBL" id="CP042909">
    <property type="protein sequence ID" value="QJA06538.1"/>
    <property type="molecule type" value="Genomic_DNA"/>
</dbReference>
<keyword evidence="2" id="KW-1185">Reference proteome</keyword>
<dbReference type="CDD" id="cd13571">
    <property type="entry name" value="PBP2_PnhD_1"/>
    <property type="match status" value="1"/>
</dbReference>
<dbReference type="SUPFAM" id="SSF53850">
    <property type="entry name" value="Periplasmic binding protein-like II"/>
    <property type="match status" value="1"/>
</dbReference>
<accession>A0A6H1WTM7</accession>
<gene>
    <name evidence="1" type="ORF">FVE67_06895</name>
</gene>
<dbReference type="AlphaFoldDB" id="A0A6H1WTM7"/>
<evidence type="ECO:0000313" key="1">
    <source>
        <dbReference type="EMBL" id="QJA06538.1"/>
    </source>
</evidence>